<protein>
    <recommendedName>
        <fullName evidence="5">Elongator complex protein 4</fullName>
    </recommendedName>
</protein>
<reference evidence="10 11" key="1">
    <citation type="submission" date="2020-02" db="EMBL/GenBank/DDBJ databases">
        <authorList>
            <person name="Ferguson B K."/>
        </authorList>
    </citation>
    <scope>NUCLEOTIDE SEQUENCE [LARGE SCALE GENOMIC DNA]</scope>
</reference>
<dbReference type="InterPro" id="IPR027417">
    <property type="entry name" value="P-loop_NTPase"/>
</dbReference>
<dbReference type="GO" id="GO:0005737">
    <property type="term" value="C:cytoplasm"/>
    <property type="evidence" value="ECO:0007669"/>
    <property type="project" value="UniProtKB-SubCell"/>
</dbReference>
<evidence type="ECO:0000313" key="10">
    <source>
        <dbReference type="EMBL" id="CAB0041499.1"/>
    </source>
</evidence>
<keyword evidence="7" id="KW-0819">tRNA processing</keyword>
<dbReference type="OrthoDB" id="289162at2759"/>
<dbReference type="FunFam" id="3.40.50.300:FF:003211">
    <property type="entry name" value="Elongator complex protein, putative"/>
    <property type="match status" value="1"/>
</dbReference>
<dbReference type="Pfam" id="PF05625">
    <property type="entry name" value="PAXNEB"/>
    <property type="match status" value="1"/>
</dbReference>
<feature type="region of interest" description="Disordered" evidence="9">
    <location>
        <begin position="347"/>
        <end position="379"/>
    </location>
</feature>
<sequence>MATAPNVKVPKSQIRAIPGTKPATRNAQLLVSSGIPSLDHFIGGGVPIGSILLVEEDPYNTYAKVIYKYFIAEGIECTHSVFVASQDAKPEQILKELPAVVKEDEPKHRPKVSSAKDDEMIIAWRYQNMKIVDSSPGDKSIFGHYYDLTKNISKEALEKADITTWNGENIQCQNNLFENAAYYDLLLSIDKTIQKGNFSISQTASERNILRIAIQCIGSRMWMSDTEEKTSKDLVKFVYMLRALLRESYAVVILTIPPLNYEETTTVQRVEHLSDIVVDLESFAGSAKETNPVFKDYHGLLNVKKLPAFNTLVSQESLYSDLAFKLRRKKFLIEILHLPPELGETTQREQDDLGCCSSTGRGGGGGCSSGSRGHSKLDF</sequence>
<comment type="pathway">
    <text evidence="3">tRNA modification; 5-methoxycarbonylmethyl-2-thiouridine-tRNA biosynthesis.</text>
</comment>
<dbReference type="GO" id="GO:0008023">
    <property type="term" value="C:transcription elongation factor complex"/>
    <property type="evidence" value="ECO:0007669"/>
    <property type="project" value="TreeGrafter"/>
</dbReference>
<comment type="similarity">
    <text evidence="4">Belongs to the ELP4 family.</text>
</comment>
<evidence type="ECO:0000256" key="7">
    <source>
        <dbReference type="ARBA" id="ARBA00022694"/>
    </source>
</evidence>
<dbReference type="GO" id="GO:0033588">
    <property type="term" value="C:elongator holoenzyme complex"/>
    <property type="evidence" value="ECO:0007669"/>
    <property type="project" value="InterPro"/>
</dbReference>
<evidence type="ECO:0000256" key="2">
    <source>
        <dbReference type="ARBA" id="ARBA00004496"/>
    </source>
</evidence>
<evidence type="ECO:0000256" key="4">
    <source>
        <dbReference type="ARBA" id="ARBA00007573"/>
    </source>
</evidence>
<keyword evidence="8" id="KW-0539">Nucleus</keyword>
<evidence type="ECO:0000256" key="8">
    <source>
        <dbReference type="ARBA" id="ARBA00023242"/>
    </source>
</evidence>
<dbReference type="Gene3D" id="3.40.50.300">
    <property type="entry name" value="P-loop containing nucleotide triphosphate hydrolases"/>
    <property type="match status" value="1"/>
</dbReference>
<evidence type="ECO:0000256" key="3">
    <source>
        <dbReference type="ARBA" id="ARBA00005043"/>
    </source>
</evidence>
<comment type="subcellular location">
    <subcellularLocation>
        <location evidence="2">Cytoplasm</location>
    </subcellularLocation>
    <subcellularLocation>
        <location evidence="1">Nucleus</location>
    </subcellularLocation>
</comment>
<dbReference type="GO" id="GO:0002098">
    <property type="term" value="P:tRNA wobble uridine modification"/>
    <property type="evidence" value="ECO:0007669"/>
    <property type="project" value="InterPro"/>
</dbReference>
<evidence type="ECO:0000256" key="6">
    <source>
        <dbReference type="ARBA" id="ARBA00022490"/>
    </source>
</evidence>
<name>A0A6H5IZT6_9HYME</name>
<dbReference type="InterPro" id="IPR008728">
    <property type="entry name" value="Elongator_complex_protein_4"/>
</dbReference>
<evidence type="ECO:0000313" key="11">
    <source>
        <dbReference type="Proteomes" id="UP000479190"/>
    </source>
</evidence>
<dbReference type="UniPathway" id="UPA00988"/>
<dbReference type="EMBL" id="CADCXV010001116">
    <property type="protein sequence ID" value="CAB0041499.1"/>
    <property type="molecule type" value="Genomic_DNA"/>
</dbReference>
<keyword evidence="6" id="KW-0963">Cytoplasm</keyword>
<gene>
    <name evidence="10" type="ORF">TBRA_LOCUS13167</name>
</gene>
<evidence type="ECO:0000256" key="9">
    <source>
        <dbReference type="SAM" id="MobiDB-lite"/>
    </source>
</evidence>
<dbReference type="CDD" id="cd19494">
    <property type="entry name" value="Elp4"/>
    <property type="match status" value="1"/>
</dbReference>
<dbReference type="PANTHER" id="PTHR12896:SF1">
    <property type="entry name" value="ELONGATOR COMPLEX PROTEIN 4"/>
    <property type="match status" value="1"/>
</dbReference>
<evidence type="ECO:0000256" key="5">
    <source>
        <dbReference type="ARBA" id="ARBA00020265"/>
    </source>
</evidence>
<dbReference type="Proteomes" id="UP000479190">
    <property type="component" value="Unassembled WGS sequence"/>
</dbReference>
<keyword evidence="11" id="KW-1185">Reference proteome</keyword>
<dbReference type="AlphaFoldDB" id="A0A6H5IZT6"/>
<dbReference type="PANTHER" id="PTHR12896">
    <property type="entry name" value="PAX6 NEIGHBOR PROTEIN PAXNEB"/>
    <property type="match status" value="1"/>
</dbReference>
<proteinExistence type="inferred from homology"/>
<evidence type="ECO:0000256" key="1">
    <source>
        <dbReference type="ARBA" id="ARBA00004123"/>
    </source>
</evidence>
<accession>A0A6H5IZT6</accession>
<organism evidence="10 11">
    <name type="scientific">Trichogramma brassicae</name>
    <dbReference type="NCBI Taxonomy" id="86971"/>
    <lineage>
        <taxon>Eukaryota</taxon>
        <taxon>Metazoa</taxon>
        <taxon>Ecdysozoa</taxon>
        <taxon>Arthropoda</taxon>
        <taxon>Hexapoda</taxon>
        <taxon>Insecta</taxon>
        <taxon>Pterygota</taxon>
        <taxon>Neoptera</taxon>
        <taxon>Endopterygota</taxon>
        <taxon>Hymenoptera</taxon>
        <taxon>Apocrita</taxon>
        <taxon>Proctotrupomorpha</taxon>
        <taxon>Chalcidoidea</taxon>
        <taxon>Trichogrammatidae</taxon>
        <taxon>Trichogramma</taxon>
    </lineage>
</organism>